<gene>
    <name evidence="1" type="ORF">S06H3_22521</name>
</gene>
<protein>
    <submittedName>
        <fullName evidence="1">Uncharacterized protein</fullName>
    </submittedName>
</protein>
<sequence>FNTINKQVRVIQGTYPKIEKANENIKDSIEEKKNWTKCQEKDGNWVQCLINQNGEEKCEECARTWQEEDWENLTWPEIILLTLEKSGSELEQCIAPLEIFKRKMPEKWIFSCQVALERYFLPEPKAWLCLGDNSAYASETECNDVCEDSCVKIKTLEEKCYQFPNNYVCCE</sequence>
<reference evidence="1" key="1">
    <citation type="journal article" date="2014" name="Front. Microbiol.">
        <title>High frequency of phylogenetically diverse reductive dehalogenase-homologous genes in deep subseafloor sedimentary metagenomes.</title>
        <authorList>
            <person name="Kawai M."/>
            <person name="Futagami T."/>
            <person name="Toyoda A."/>
            <person name="Takaki Y."/>
            <person name="Nishi S."/>
            <person name="Hori S."/>
            <person name="Arai W."/>
            <person name="Tsubouchi T."/>
            <person name="Morono Y."/>
            <person name="Uchiyama I."/>
            <person name="Ito T."/>
            <person name="Fujiyama A."/>
            <person name="Inagaki F."/>
            <person name="Takami H."/>
        </authorList>
    </citation>
    <scope>NUCLEOTIDE SEQUENCE</scope>
    <source>
        <strain evidence="1">Expedition CK06-06</strain>
    </source>
</reference>
<dbReference type="AlphaFoldDB" id="X1K6M6"/>
<organism evidence="1">
    <name type="scientific">marine sediment metagenome</name>
    <dbReference type="NCBI Taxonomy" id="412755"/>
    <lineage>
        <taxon>unclassified sequences</taxon>
        <taxon>metagenomes</taxon>
        <taxon>ecological metagenomes</taxon>
    </lineage>
</organism>
<dbReference type="EMBL" id="BARV01012054">
    <property type="protein sequence ID" value="GAI02218.1"/>
    <property type="molecule type" value="Genomic_DNA"/>
</dbReference>
<comment type="caution">
    <text evidence="1">The sequence shown here is derived from an EMBL/GenBank/DDBJ whole genome shotgun (WGS) entry which is preliminary data.</text>
</comment>
<feature type="non-terminal residue" evidence="1">
    <location>
        <position position="1"/>
    </location>
</feature>
<proteinExistence type="predicted"/>
<name>X1K6M6_9ZZZZ</name>
<evidence type="ECO:0000313" key="1">
    <source>
        <dbReference type="EMBL" id="GAI02218.1"/>
    </source>
</evidence>
<accession>X1K6M6</accession>